<dbReference type="PANTHER" id="PTHR36108">
    <property type="entry name" value="COLOSSIN-B-RELATED"/>
    <property type="match status" value="1"/>
</dbReference>
<comment type="similarity">
    <text evidence="1">Belongs to the serine-aspartate repeat-containing protein (SDr) family.</text>
</comment>
<dbReference type="RefSeq" id="WP_237966949.1">
    <property type="nucleotide sequence ID" value="NZ_JAKNHQ010000013.1"/>
</dbReference>
<comment type="caution">
    <text evidence="7">The sequence shown here is derived from an EMBL/GenBank/DDBJ whole genome shotgun (WGS) entry which is preliminary data.</text>
</comment>
<dbReference type="InterPro" id="IPR041033">
    <property type="entry name" value="SpaA_PFL_dom_1"/>
</dbReference>
<evidence type="ECO:0000313" key="8">
    <source>
        <dbReference type="Proteomes" id="UP001298681"/>
    </source>
</evidence>
<feature type="chain" id="PRO_5045719697" description="SpaA-like prealbumin fold domain-containing protein" evidence="5">
    <location>
        <begin position="30"/>
        <end position="675"/>
    </location>
</feature>
<dbReference type="Proteomes" id="UP001298681">
    <property type="component" value="Unassembled WGS sequence"/>
</dbReference>
<keyword evidence="4" id="KW-1133">Transmembrane helix</keyword>
<dbReference type="SUPFAM" id="SSF49478">
    <property type="entry name" value="Cna protein B-type domain"/>
    <property type="match status" value="1"/>
</dbReference>
<evidence type="ECO:0000256" key="3">
    <source>
        <dbReference type="ARBA" id="ARBA00022729"/>
    </source>
</evidence>
<dbReference type="InterPro" id="IPR013783">
    <property type="entry name" value="Ig-like_fold"/>
</dbReference>
<organism evidence="7 8">
    <name type="scientific">Anaeromassilibacillus senegalensis</name>
    <dbReference type="NCBI Taxonomy" id="1673717"/>
    <lineage>
        <taxon>Bacteria</taxon>
        <taxon>Bacillati</taxon>
        <taxon>Bacillota</taxon>
        <taxon>Clostridia</taxon>
        <taxon>Eubacteriales</taxon>
        <taxon>Acutalibacteraceae</taxon>
        <taxon>Anaeromassilibacillus</taxon>
    </lineage>
</organism>
<dbReference type="Gene3D" id="2.60.40.740">
    <property type="match status" value="1"/>
</dbReference>
<evidence type="ECO:0000256" key="4">
    <source>
        <dbReference type="SAM" id="Phobius"/>
    </source>
</evidence>
<sequence length="675" mass="73557">MKKNMKTRLFSGLMALCMLLSLLPTAAFAAEVPEYNTPEYPETSEGVTVESSFDSEAQKVLTTIVIGENVEGDTLDINLTDALGEALNNSLAVPGDVCDFIIEIENHSNQPYVYEDGSLVLGTDDYDGTQDAGYTGEYVTAFDGFNVYIGSKNNVWRSYNHALAALDIGIDPDWPSLSEFDRNLTDANIADALAKKGYENGIDDLDDYYIDYYNETHGASITDLKEADEAYIADLFSCYNPRGGQHPKVDIPESNLGVAALGHYYFYNSLISVSGNSLASYMAEGSSSYSALNAELAEAIKDSREEKATITLNAGIDGPNMCNCYQGRVIVFGMAFSLTKGGDKTSYPGLEKWIVLEDGTEVDADTAAAGDEVDFKLESNVPEDLLNYILPEDAEDPEVTKPEINTLANVPLEDRGHYELTFHDDMDDVFIDPTDFVVMIGDDELIQPDQYTISYEPVQHEDGTTCDFEITVDLVNLYEMGAIDDEDIANATPITVTYTATLEEGTTAGDYYNTAWVSYPNSETEQDKVKVETFKIDVFKYDQADEKGLAGAEFALYDETAIDQDGNLIEGATPVLEGIVSGEDGHVVIDGLDAGKYALVETKAPDNYVKSDTPLMLTIEAGIEPNVVNVKFANSKIPHTGGMGTMLFTASGMALLAMAGAVMVIPHSSRKKEER</sequence>
<name>A0ABS9MLH7_9FIRM</name>
<dbReference type="Gene3D" id="2.60.40.10">
    <property type="entry name" value="Immunoglobulins"/>
    <property type="match status" value="1"/>
</dbReference>
<dbReference type="EMBL" id="JAKNHQ010000013">
    <property type="protein sequence ID" value="MCG4611279.1"/>
    <property type="molecule type" value="Genomic_DNA"/>
</dbReference>
<evidence type="ECO:0000256" key="5">
    <source>
        <dbReference type="SAM" id="SignalP"/>
    </source>
</evidence>
<keyword evidence="8" id="KW-1185">Reference proteome</keyword>
<feature type="signal peptide" evidence="5">
    <location>
        <begin position="1"/>
        <end position="29"/>
    </location>
</feature>
<evidence type="ECO:0000256" key="1">
    <source>
        <dbReference type="ARBA" id="ARBA00007257"/>
    </source>
</evidence>
<accession>A0ABS9MLH7</accession>
<reference evidence="7 8" key="1">
    <citation type="submission" date="2022-01" db="EMBL/GenBank/DDBJ databases">
        <title>Collection of gut derived symbiotic bacterial strains cultured from healthy donors.</title>
        <authorList>
            <person name="Lin H."/>
            <person name="Kohout C."/>
            <person name="Waligurski E."/>
            <person name="Pamer E.G."/>
        </authorList>
    </citation>
    <scope>NUCLEOTIDE SEQUENCE [LARGE SCALE GENOMIC DNA]</scope>
    <source>
        <strain evidence="7 8">DFI.7.58</strain>
    </source>
</reference>
<keyword evidence="4" id="KW-0812">Transmembrane</keyword>
<protein>
    <recommendedName>
        <fullName evidence="6">SpaA-like prealbumin fold domain-containing protein</fullName>
    </recommendedName>
</protein>
<evidence type="ECO:0000313" key="7">
    <source>
        <dbReference type="EMBL" id="MCG4611279.1"/>
    </source>
</evidence>
<feature type="domain" description="SpaA-like prealbumin fold" evidence="6">
    <location>
        <begin position="536"/>
        <end position="622"/>
    </location>
</feature>
<keyword evidence="4" id="KW-0472">Membrane</keyword>
<dbReference type="PANTHER" id="PTHR36108:SF13">
    <property type="entry name" value="COLOSSIN-B-RELATED"/>
    <property type="match status" value="1"/>
</dbReference>
<gene>
    <name evidence="7" type="ORF">L0P57_10100</name>
</gene>
<evidence type="ECO:0000259" key="6">
    <source>
        <dbReference type="Pfam" id="PF17802"/>
    </source>
</evidence>
<feature type="transmembrane region" description="Helical" evidence="4">
    <location>
        <begin position="643"/>
        <end position="665"/>
    </location>
</feature>
<dbReference type="Pfam" id="PF17802">
    <property type="entry name" value="SpaA"/>
    <property type="match status" value="1"/>
</dbReference>
<proteinExistence type="inferred from homology"/>
<keyword evidence="3 5" id="KW-0732">Signal</keyword>
<evidence type="ECO:0000256" key="2">
    <source>
        <dbReference type="ARBA" id="ARBA00022525"/>
    </source>
</evidence>
<keyword evidence="2" id="KW-0964">Secreted</keyword>